<evidence type="ECO:0000256" key="1">
    <source>
        <dbReference type="ARBA" id="ARBA00001966"/>
    </source>
</evidence>
<name>I4BY61_ACEMN</name>
<evidence type="ECO:0000256" key="5">
    <source>
        <dbReference type="ARBA" id="ARBA00022723"/>
    </source>
</evidence>
<evidence type="ECO:0000256" key="3">
    <source>
        <dbReference type="ARBA" id="ARBA00022432"/>
    </source>
</evidence>
<dbReference type="PANTHER" id="PTHR30182:SF12">
    <property type="entry name" value="L-SERINE DEHYDRATASE, BETA CHAIN-RELATED"/>
    <property type="match status" value="1"/>
</dbReference>
<dbReference type="PATRIC" id="fig|891968.3.peg.1617"/>
<keyword evidence="5 10" id="KW-0479">Metal-binding</keyword>
<dbReference type="Gene3D" id="3.30.1330.90">
    <property type="entry name" value="D-3-phosphoglycerate dehydrogenase, domain 3"/>
    <property type="match status" value="1"/>
</dbReference>
<dbReference type="InterPro" id="IPR004642">
    <property type="entry name" value="Ser_deHydtase_asu"/>
</dbReference>
<proteinExistence type="inferred from homology"/>
<feature type="domain" description="Serine dehydratase-like alpha subunit" evidence="11">
    <location>
        <begin position="247"/>
        <end position="508"/>
    </location>
</feature>
<dbReference type="eggNOG" id="COG1760">
    <property type="taxonomic scope" value="Bacteria"/>
</dbReference>
<evidence type="ECO:0000256" key="6">
    <source>
        <dbReference type="ARBA" id="ARBA00023004"/>
    </source>
</evidence>
<dbReference type="PANTHER" id="PTHR30182">
    <property type="entry name" value="L-SERINE DEHYDRATASE"/>
    <property type="match status" value="1"/>
</dbReference>
<dbReference type="STRING" id="891968.Anamo_1623"/>
<gene>
    <name evidence="13" type="ordered locus">Anamo_1623</name>
</gene>
<comment type="catalytic activity">
    <reaction evidence="9 10">
        <text>L-serine = pyruvate + NH4(+)</text>
        <dbReference type="Rhea" id="RHEA:19169"/>
        <dbReference type="ChEBI" id="CHEBI:15361"/>
        <dbReference type="ChEBI" id="CHEBI:28938"/>
        <dbReference type="ChEBI" id="CHEBI:33384"/>
        <dbReference type="EC" id="4.3.1.17"/>
    </reaction>
</comment>
<evidence type="ECO:0000256" key="2">
    <source>
        <dbReference type="ARBA" id="ARBA00008636"/>
    </source>
</evidence>
<evidence type="ECO:0000256" key="7">
    <source>
        <dbReference type="ARBA" id="ARBA00023014"/>
    </source>
</evidence>
<dbReference type="InterPro" id="IPR005131">
    <property type="entry name" value="Ser_deHydtase_bsu"/>
</dbReference>
<dbReference type="GO" id="GO:0046872">
    <property type="term" value="F:metal ion binding"/>
    <property type="evidence" value="ECO:0007669"/>
    <property type="project" value="UniProtKB-KW"/>
</dbReference>
<dbReference type="GO" id="GO:0051539">
    <property type="term" value="F:4 iron, 4 sulfur cluster binding"/>
    <property type="evidence" value="ECO:0007669"/>
    <property type="project" value="UniProtKB-UniRule"/>
</dbReference>
<keyword evidence="8 10" id="KW-0456">Lyase</keyword>
<accession>I4BY61</accession>
<dbReference type="AlphaFoldDB" id="I4BY61"/>
<dbReference type="HOGENOM" id="CLU_022305_3_2_0"/>
<dbReference type="Pfam" id="PF03313">
    <property type="entry name" value="SDH_alpha"/>
    <property type="match status" value="1"/>
</dbReference>
<protein>
    <recommendedName>
        <fullName evidence="10">L-serine dehydratase</fullName>
        <ecNumber evidence="10">4.3.1.17</ecNumber>
    </recommendedName>
</protein>
<dbReference type="NCBIfam" id="TIGR00718">
    <property type="entry name" value="sda_alpha"/>
    <property type="match status" value="1"/>
</dbReference>
<dbReference type="Pfam" id="PF03315">
    <property type="entry name" value="SDH_beta"/>
    <property type="match status" value="1"/>
</dbReference>
<dbReference type="InterPro" id="IPR029009">
    <property type="entry name" value="ASB_dom_sf"/>
</dbReference>
<keyword evidence="3 10" id="KW-0312">Gluconeogenesis</keyword>
<comment type="cofactor">
    <cofactor evidence="1 10">
        <name>[4Fe-4S] cluster</name>
        <dbReference type="ChEBI" id="CHEBI:49883"/>
    </cofactor>
</comment>
<keyword evidence="6 10" id="KW-0408">Iron</keyword>
<evidence type="ECO:0000256" key="9">
    <source>
        <dbReference type="ARBA" id="ARBA00049406"/>
    </source>
</evidence>
<keyword evidence="4 10" id="KW-0004">4Fe-4S</keyword>
<dbReference type="EC" id="4.3.1.17" evidence="10"/>
<keyword evidence="7 10" id="KW-0411">Iron-sulfur</keyword>
<keyword evidence="14" id="KW-1185">Reference proteome</keyword>
<comment type="similarity">
    <text evidence="2 10">Belongs to the iron-sulfur dependent L-serine dehydratase family.</text>
</comment>
<reference evidence="14" key="1">
    <citation type="journal article" date="2013" name="Stand. Genomic Sci.">
        <title>Complete genome sequence of the moderate thermophile Anaerobaculum mobile type strain (NGA(T)).</title>
        <authorList>
            <person name="Mavromatis K."/>
            <person name="Stackebrandt E."/>
            <person name="Held B."/>
            <person name="Lapidus A."/>
            <person name="Nolan M."/>
            <person name="Lucas S."/>
            <person name="Hammon N."/>
            <person name="Deshpande S."/>
            <person name="Cheng J.F."/>
            <person name="Tapia R."/>
            <person name="Goodwin L.A."/>
            <person name="Pitluck S."/>
            <person name="Liolios K."/>
            <person name="Pagani I."/>
            <person name="Ivanova N."/>
            <person name="Mikhailova N."/>
            <person name="Huntemann M."/>
            <person name="Pati A."/>
            <person name="Chen A."/>
            <person name="Palaniappan K."/>
            <person name="Land M."/>
            <person name="Rohde M."/>
            <person name="Spring S."/>
            <person name="Goker M."/>
            <person name="Woyke T."/>
            <person name="Detter J.C."/>
            <person name="Bristow J."/>
            <person name="Eisen J.A."/>
            <person name="Markowitz V."/>
            <person name="Hugenholtz P."/>
            <person name="Klenk H.P."/>
            <person name="Kyrpides N.C."/>
        </authorList>
    </citation>
    <scope>NUCLEOTIDE SEQUENCE</scope>
    <source>
        <strain evidence="14">ATCC BAA-54 / DSM 13181 / NGA</strain>
    </source>
</reference>
<dbReference type="GO" id="GO:0003941">
    <property type="term" value="F:L-serine ammonia-lyase activity"/>
    <property type="evidence" value="ECO:0007669"/>
    <property type="project" value="UniProtKB-UniRule"/>
</dbReference>
<feature type="domain" description="Serine dehydratase beta chain" evidence="12">
    <location>
        <begin position="9"/>
        <end position="89"/>
    </location>
</feature>
<organism evidence="13 14">
    <name type="scientific">Acetomicrobium mobile (strain ATCC BAA-54 / DSM 13181 / JCM 12221 / NGA)</name>
    <name type="common">Anaerobaculum mobile</name>
    <dbReference type="NCBI Taxonomy" id="891968"/>
    <lineage>
        <taxon>Bacteria</taxon>
        <taxon>Thermotogati</taxon>
        <taxon>Synergistota</taxon>
        <taxon>Synergistia</taxon>
        <taxon>Synergistales</taxon>
        <taxon>Acetomicrobiaceae</taxon>
        <taxon>Acetomicrobium</taxon>
    </lineage>
</organism>
<dbReference type="EMBL" id="CP003198">
    <property type="protein sequence ID" value="AFM22218.1"/>
    <property type="molecule type" value="Genomic_DNA"/>
</dbReference>
<dbReference type="InterPro" id="IPR051318">
    <property type="entry name" value="Fe-S_L-Ser"/>
</dbReference>
<evidence type="ECO:0000256" key="10">
    <source>
        <dbReference type="RuleBase" id="RU366059"/>
    </source>
</evidence>
<evidence type="ECO:0000256" key="8">
    <source>
        <dbReference type="ARBA" id="ARBA00023239"/>
    </source>
</evidence>
<evidence type="ECO:0000259" key="11">
    <source>
        <dbReference type="Pfam" id="PF03313"/>
    </source>
</evidence>
<dbReference type="KEGG" id="amo:Anamo_1623"/>
<dbReference type="SUPFAM" id="SSF143548">
    <property type="entry name" value="Serine metabolism enzymes domain"/>
    <property type="match status" value="1"/>
</dbReference>
<evidence type="ECO:0000313" key="14">
    <source>
        <dbReference type="Proteomes" id="UP000006061"/>
    </source>
</evidence>
<evidence type="ECO:0000259" key="12">
    <source>
        <dbReference type="Pfam" id="PF03315"/>
    </source>
</evidence>
<evidence type="ECO:0000313" key="13">
    <source>
        <dbReference type="EMBL" id="AFM22218.1"/>
    </source>
</evidence>
<dbReference type="InterPro" id="IPR005130">
    <property type="entry name" value="Ser_deHydtase-like_asu"/>
</dbReference>
<dbReference type="Proteomes" id="UP000006061">
    <property type="component" value="Chromosome"/>
</dbReference>
<dbReference type="GO" id="GO:0006094">
    <property type="term" value="P:gluconeogenesis"/>
    <property type="evidence" value="ECO:0007669"/>
    <property type="project" value="UniProtKB-KW"/>
</dbReference>
<sequence>MIEYQRLVSVFDALGPVMTGPSSSHTAGMARIGKIARILLGGTPEHIELYFYGALAVTYKGHFSDSAIVAGLLGMDEDAPDIAKALDIARDKGITISYRLERDSDKNPNTVAVFLSREQNNIYIEASSIGGGEILVSRVDEFPVSLKGDEDGLMLVASKSLNDDEIISLFEGNLIDIQYYKSEIDAQKKLIKCLSKKPLPLSLIERFKNVAVIEKVYPLKNILGYKLIDHKPLFSTIEGFLQYSFSKGISLPEAAIHYEMKRSGVSRDYIVQKLEYIWKTMNQSVKEGLSGNRKLIASFVPSDDPIRMLNWVKGGHSLSGDVIGNAIANALAAMVTNGSLGCVVAAPTAGSCGVLAGALIAVAEKLHVQGIEIRDSLLVGAMIGALVAMRAPVSGAMGGCQSEIGVASAMAAASLVQLAGGTAKQVVHAFALVMKNILGLVCDPVGGPVEIPCIKRNAIGVVAAFAGADMALAGIESTIPPDEVITALVSVQKLLPFELRGSMLGGLASTPTANTLKERWLNMINCK</sequence>
<evidence type="ECO:0000256" key="4">
    <source>
        <dbReference type="ARBA" id="ARBA00022485"/>
    </source>
</evidence>